<protein>
    <recommendedName>
        <fullName evidence="3">PPM-type phosphatase domain-containing protein</fullName>
    </recommendedName>
</protein>
<comment type="caution">
    <text evidence="4">The sequence shown here is derived from an EMBL/GenBank/DDBJ whole genome shotgun (WGS) entry which is preliminary data.</text>
</comment>
<accession>A0ABQ6JI41</accession>
<keyword evidence="1" id="KW-0378">Hydrolase</keyword>
<dbReference type="Gene3D" id="3.60.40.10">
    <property type="entry name" value="PPM-type phosphatase domain"/>
    <property type="match status" value="1"/>
</dbReference>
<evidence type="ECO:0000256" key="2">
    <source>
        <dbReference type="SAM" id="MobiDB-lite"/>
    </source>
</evidence>
<feature type="compositionally biased region" description="Basic and acidic residues" evidence="2">
    <location>
        <begin position="113"/>
        <end position="138"/>
    </location>
</feature>
<reference evidence="5" key="1">
    <citation type="journal article" date="2019" name="Int. J. Syst. Evol. Microbiol.">
        <title>The Global Catalogue of Microorganisms (GCM) 10K type strain sequencing project: providing services to taxonomists for standard genome sequencing and annotation.</title>
        <authorList>
            <consortium name="The Broad Institute Genomics Platform"/>
            <consortium name="The Broad Institute Genome Sequencing Center for Infectious Disease"/>
            <person name="Wu L."/>
            <person name="Ma J."/>
        </authorList>
    </citation>
    <scope>NUCLEOTIDE SEQUENCE [LARGE SCALE GENOMIC DNA]</scope>
    <source>
        <strain evidence="5">NBRC 108730</strain>
    </source>
</reference>
<dbReference type="EMBL" id="BSUZ01000001">
    <property type="protein sequence ID" value="GMA87900.1"/>
    <property type="molecule type" value="Genomic_DNA"/>
</dbReference>
<dbReference type="PANTHER" id="PTHR43156">
    <property type="entry name" value="STAGE II SPORULATION PROTEIN E-RELATED"/>
    <property type="match status" value="1"/>
</dbReference>
<feature type="domain" description="PPM-type phosphatase" evidence="3">
    <location>
        <begin position="40"/>
        <end position="113"/>
    </location>
</feature>
<evidence type="ECO:0000259" key="3">
    <source>
        <dbReference type="Pfam" id="PF07228"/>
    </source>
</evidence>
<dbReference type="Proteomes" id="UP001157017">
    <property type="component" value="Unassembled WGS sequence"/>
</dbReference>
<evidence type="ECO:0000313" key="5">
    <source>
        <dbReference type="Proteomes" id="UP001157017"/>
    </source>
</evidence>
<keyword evidence="5" id="KW-1185">Reference proteome</keyword>
<evidence type="ECO:0000256" key="1">
    <source>
        <dbReference type="ARBA" id="ARBA00022801"/>
    </source>
</evidence>
<dbReference type="PANTHER" id="PTHR43156:SF2">
    <property type="entry name" value="STAGE II SPORULATION PROTEIN E"/>
    <property type="match status" value="1"/>
</dbReference>
<evidence type="ECO:0000313" key="4">
    <source>
        <dbReference type="EMBL" id="GMA87900.1"/>
    </source>
</evidence>
<name>A0ABQ6JI41_9ACTN</name>
<dbReference type="Pfam" id="PF07228">
    <property type="entry name" value="SpoIIE"/>
    <property type="match status" value="1"/>
</dbReference>
<organism evidence="4 5">
    <name type="scientific">Angustibacter aerolatus</name>
    <dbReference type="NCBI Taxonomy" id="1162965"/>
    <lineage>
        <taxon>Bacteria</taxon>
        <taxon>Bacillati</taxon>
        <taxon>Actinomycetota</taxon>
        <taxon>Actinomycetes</taxon>
        <taxon>Kineosporiales</taxon>
        <taxon>Kineosporiaceae</taxon>
    </lineage>
</organism>
<proteinExistence type="predicted"/>
<dbReference type="InterPro" id="IPR001932">
    <property type="entry name" value="PPM-type_phosphatase-like_dom"/>
</dbReference>
<dbReference type="InterPro" id="IPR052016">
    <property type="entry name" value="Bact_Sigma-Reg"/>
</dbReference>
<dbReference type="InterPro" id="IPR036457">
    <property type="entry name" value="PPM-type-like_dom_sf"/>
</dbReference>
<feature type="region of interest" description="Disordered" evidence="2">
    <location>
        <begin position="111"/>
        <end position="138"/>
    </location>
</feature>
<gene>
    <name evidence="4" type="ORF">GCM10025868_31500</name>
</gene>
<sequence>MVERGPPAAAAGGRGRPGRACCRPAATCCWASTTPRRGATTTPSLPVGSTLLLYTDGLVERRGEDLDAGLERLRRFVGDAVGRGLSLEDVCDAVVDRLASDAEDDVALLAVRAHPEDRPRPAEAGPERLPSDSEPDPR</sequence>